<dbReference type="InterPro" id="IPR001790">
    <property type="entry name" value="Ribosomal_uL10"/>
</dbReference>
<proteinExistence type="inferred from homology"/>
<sequence>MPLLRSSSESPTVTGTPTCGHGKSKPSETRPFTIGLIFHTEAQSVTHFRSPFLYSAPHHSLLNVADHRSSSSSSSAAMAGKLAKAAYDAKMSKLLREYSQVLVISSDNVGSNQFQGIRRGLHADSVVVMGKNSMMKRSIILDAEKTGNKSFLNLVPLLVGNVALIFTKGDLREVSEQIAKHKVVQPILMCPKYTSYDTYHNCSYMQSGQIPLGLTCCNPQSSQVSEPFLVCSKFMPHQHCFLMRSRQFLMTSIWSPLLLLAGNL</sequence>
<dbReference type="PANTHER" id="PTHR45699">
    <property type="entry name" value="60S ACIDIC RIBOSOMAL PROTEIN P0"/>
    <property type="match status" value="1"/>
</dbReference>
<dbReference type="GO" id="GO:0000027">
    <property type="term" value="P:ribosomal large subunit assembly"/>
    <property type="evidence" value="ECO:0007669"/>
    <property type="project" value="TreeGrafter"/>
</dbReference>
<evidence type="ECO:0000256" key="4">
    <source>
        <dbReference type="SAM" id="MobiDB-lite"/>
    </source>
</evidence>
<dbReference type="SUPFAM" id="SSF160369">
    <property type="entry name" value="Ribosomal protein L10-like"/>
    <property type="match status" value="1"/>
</dbReference>
<name>A0AA86SYE4_9FABA</name>
<dbReference type="GO" id="GO:0070180">
    <property type="term" value="F:large ribosomal subunit rRNA binding"/>
    <property type="evidence" value="ECO:0007669"/>
    <property type="project" value="TreeGrafter"/>
</dbReference>
<keyword evidence="3" id="KW-0687">Ribonucleoprotein</keyword>
<evidence type="ECO:0000256" key="3">
    <source>
        <dbReference type="ARBA" id="ARBA00023274"/>
    </source>
</evidence>
<dbReference type="InterPro" id="IPR043141">
    <property type="entry name" value="Ribosomal_uL10-like_sf"/>
</dbReference>
<dbReference type="InterPro" id="IPR050323">
    <property type="entry name" value="Ribosomal_protein_uL10"/>
</dbReference>
<dbReference type="GO" id="GO:0003735">
    <property type="term" value="F:structural constituent of ribosome"/>
    <property type="evidence" value="ECO:0007669"/>
    <property type="project" value="TreeGrafter"/>
</dbReference>
<dbReference type="PANTHER" id="PTHR45699:SF24">
    <property type="entry name" value="RIBOSOMAL PROTEIN L10P-RELATED"/>
    <property type="match status" value="1"/>
</dbReference>
<evidence type="ECO:0000313" key="5">
    <source>
        <dbReference type="EMBL" id="CAJ1970998.1"/>
    </source>
</evidence>
<evidence type="ECO:0000256" key="2">
    <source>
        <dbReference type="ARBA" id="ARBA00022980"/>
    </source>
</evidence>
<dbReference type="Gene3D" id="3.30.70.1730">
    <property type="match status" value="1"/>
</dbReference>
<accession>A0AA86SYE4</accession>
<evidence type="ECO:0000313" key="6">
    <source>
        <dbReference type="Proteomes" id="UP001189624"/>
    </source>
</evidence>
<feature type="region of interest" description="Disordered" evidence="4">
    <location>
        <begin position="1"/>
        <end position="27"/>
    </location>
</feature>
<dbReference type="AlphaFoldDB" id="A0AA86SYE4"/>
<gene>
    <name evidence="5" type="ORF">AYBTSS11_LOCUS22995</name>
</gene>
<keyword evidence="6" id="KW-1185">Reference proteome</keyword>
<dbReference type="GO" id="GO:0002181">
    <property type="term" value="P:cytoplasmic translation"/>
    <property type="evidence" value="ECO:0007669"/>
    <property type="project" value="TreeGrafter"/>
</dbReference>
<comment type="similarity">
    <text evidence="1">Belongs to the universal ribosomal protein uL10 family.</text>
</comment>
<feature type="compositionally biased region" description="Polar residues" evidence="4">
    <location>
        <begin position="1"/>
        <end position="17"/>
    </location>
</feature>
<protein>
    <submittedName>
        <fullName evidence="5">Uncharacterized protein</fullName>
    </submittedName>
</protein>
<organism evidence="5 6">
    <name type="scientific">Sphenostylis stenocarpa</name>
    <dbReference type="NCBI Taxonomy" id="92480"/>
    <lineage>
        <taxon>Eukaryota</taxon>
        <taxon>Viridiplantae</taxon>
        <taxon>Streptophyta</taxon>
        <taxon>Embryophyta</taxon>
        <taxon>Tracheophyta</taxon>
        <taxon>Spermatophyta</taxon>
        <taxon>Magnoliopsida</taxon>
        <taxon>eudicotyledons</taxon>
        <taxon>Gunneridae</taxon>
        <taxon>Pentapetalae</taxon>
        <taxon>rosids</taxon>
        <taxon>fabids</taxon>
        <taxon>Fabales</taxon>
        <taxon>Fabaceae</taxon>
        <taxon>Papilionoideae</taxon>
        <taxon>50 kb inversion clade</taxon>
        <taxon>NPAAA clade</taxon>
        <taxon>indigoferoid/millettioid clade</taxon>
        <taxon>Phaseoleae</taxon>
        <taxon>Sphenostylis</taxon>
    </lineage>
</organism>
<evidence type="ECO:0000256" key="1">
    <source>
        <dbReference type="ARBA" id="ARBA00008889"/>
    </source>
</evidence>
<dbReference type="Pfam" id="PF00466">
    <property type="entry name" value="Ribosomal_L10"/>
    <property type="match status" value="1"/>
</dbReference>
<dbReference type="GO" id="GO:0022625">
    <property type="term" value="C:cytosolic large ribosomal subunit"/>
    <property type="evidence" value="ECO:0007669"/>
    <property type="project" value="TreeGrafter"/>
</dbReference>
<dbReference type="Proteomes" id="UP001189624">
    <property type="component" value="Chromosome 8"/>
</dbReference>
<reference evidence="5" key="1">
    <citation type="submission" date="2023-10" db="EMBL/GenBank/DDBJ databases">
        <authorList>
            <person name="Domelevo Entfellner J.-B."/>
        </authorList>
    </citation>
    <scope>NUCLEOTIDE SEQUENCE</scope>
</reference>
<keyword evidence="2" id="KW-0689">Ribosomal protein</keyword>
<dbReference type="Gramene" id="rna-AYBTSS11_LOCUS22995">
    <property type="protein sequence ID" value="CAJ1970998.1"/>
    <property type="gene ID" value="gene-AYBTSS11_LOCUS22995"/>
</dbReference>
<dbReference type="EMBL" id="OY731405">
    <property type="protein sequence ID" value="CAJ1970998.1"/>
    <property type="molecule type" value="Genomic_DNA"/>
</dbReference>